<evidence type="ECO:0000256" key="3">
    <source>
        <dbReference type="ARBA" id="ARBA00022676"/>
    </source>
</evidence>
<proteinExistence type="inferred from homology"/>
<evidence type="ECO:0000256" key="7">
    <source>
        <dbReference type="ARBA" id="ARBA00022989"/>
    </source>
</evidence>
<dbReference type="SUPFAM" id="SSF53756">
    <property type="entry name" value="UDP-Glycosyltransferase/glycogen phosphorylase"/>
    <property type="match status" value="1"/>
</dbReference>
<dbReference type="PROSITE" id="PS00375">
    <property type="entry name" value="UDPGT"/>
    <property type="match status" value="1"/>
</dbReference>
<protein>
    <recommendedName>
        <fullName evidence="12">UDP-glucuronosyltransferase</fullName>
        <ecNumber evidence="12">2.4.1.17</ecNumber>
    </recommendedName>
</protein>
<evidence type="ECO:0000256" key="10">
    <source>
        <dbReference type="ARBA" id="ARBA00046288"/>
    </source>
</evidence>
<dbReference type="Proteomes" id="UP001160148">
    <property type="component" value="Unassembled WGS sequence"/>
</dbReference>
<keyword evidence="12" id="KW-0732">Signal</keyword>
<evidence type="ECO:0000256" key="8">
    <source>
        <dbReference type="ARBA" id="ARBA00023136"/>
    </source>
</evidence>
<gene>
    <name evidence="13" type="ORF">MEUPH1_LOCUS19178</name>
</gene>
<comment type="caution">
    <text evidence="13">The sequence shown here is derived from an EMBL/GenBank/DDBJ whole genome shotgun (WGS) entry which is preliminary data.</text>
</comment>
<keyword evidence="3 11" id="KW-0328">Glycosyltransferase</keyword>
<comment type="similarity">
    <text evidence="2 11">Belongs to the UDP-glycosyltransferase family.</text>
</comment>
<feature type="chain" id="PRO_5043095269" description="UDP-glucuronosyltransferase" evidence="12">
    <location>
        <begin position="21"/>
        <end position="518"/>
    </location>
</feature>
<keyword evidence="14" id="KW-1185">Reference proteome</keyword>
<dbReference type="PANTHER" id="PTHR48043">
    <property type="entry name" value="EG:EG0003.4 PROTEIN-RELATED"/>
    <property type="match status" value="1"/>
</dbReference>
<evidence type="ECO:0000313" key="14">
    <source>
        <dbReference type="Proteomes" id="UP001160148"/>
    </source>
</evidence>
<sequence length="518" mass="60312">MKYITILVILLNFYVHAIKSSNILVFVPSPWKSHITSFQPLFLELANRGHNVTVVSKFIVKNPPPTYTQLVPSYDFDIDGRSDFLMRERSIHYSFFEDPITRSTVLVDTTYMFLSDPEVQNFIKYDQSTFDVVIIESFFQECTVALGHKYRAPVISIVPVTPWVSVSRWAGNPSDFSYIKDFMLDGGKSMTFWERFTNSYIGFYCLFVELITYLPKLENMMDTYFQYPGYENRPTMSEMLKNISLSLIDSDVTLFSPRPYIPSFVEVPGIHIRPKKQMDERLQDFMDKANTGVVYFNFGTILNVTSIPKPSLRSLINVLGRLEQKIVFRWINNDTQSFPTNFYVNSWLPQREILNHPNCKLFITHGGVHGIIEAIDAGIPIIGFPIFGDQFQNVRSSQENGIGIMSNIFTLTEETFEKDVKLIINDKKFSENVKRMSSIFHDRPMSALNTAVYWVEYVIRNKGAHHLRSAAVDLTWYQYYLLDVIAFLIIILMFFICIFYFITKRIMRFNMFTKQKTD</sequence>
<dbReference type="CDD" id="cd03784">
    <property type="entry name" value="GT1_Gtf-like"/>
    <property type="match status" value="1"/>
</dbReference>
<dbReference type="GO" id="GO:0016020">
    <property type="term" value="C:membrane"/>
    <property type="evidence" value="ECO:0007669"/>
    <property type="project" value="UniProtKB-SubCell"/>
</dbReference>
<dbReference type="GO" id="GO:0015020">
    <property type="term" value="F:glucuronosyltransferase activity"/>
    <property type="evidence" value="ECO:0007669"/>
    <property type="project" value="UniProtKB-EC"/>
</dbReference>
<keyword evidence="9" id="KW-0325">Glycoprotein</keyword>
<keyword evidence="5 12" id="KW-0812">Transmembrane</keyword>
<feature type="transmembrane region" description="Helical" evidence="12">
    <location>
        <begin position="479"/>
        <end position="502"/>
    </location>
</feature>
<dbReference type="PANTHER" id="PTHR48043:SF159">
    <property type="entry name" value="EG:EG0003.4 PROTEIN-RELATED"/>
    <property type="match status" value="1"/>
</dbReference>
<reference evidence="13 14" key="1">
    <citation type="submission" date="2023-01" db="EMBL/GenBank/DDBJ databases">
        <authorList>
            <person name="Whitehead M."/>
        </authorList>
    </citation>
    <scope>NUCLEOTIDE SEQUENCE [LARGE SCALE GENOMIC DNA]</scope>
</reference>
<name>A0AAV0X8L4_9HEMI</name>
<dbReference type="InterPro" id="IPR050271">
    <property type="entry name" value="UDP-glycosyltransferase"/>
</dbReference>
<evidence type="ECO:0000256" key="4">
    <source>
        <dbReference type="ARBA" id="ARBA00022679"/>
    </source>
</evidence>
<dbReference type="InterPro" id="IPR002213">
    <property type="entry name" value="UDP_glucos_trans"/>
</dbReference>
<evidence type="ECO:0000256" key="2">
    <source>
        <dbReference type="ARBA" id="ARBA00009995"/>
    </source>
</evidence>
<feature type="signal peptide" evidence="12">
    <location>
        <begin position="1"/>
        <end position="20"/>
    </location>
</feature>
<evidence type="ECO:0000256" key="12">
    <source>
        <dbReference type="RuleBase" id="RU362059"/>
    </source>
</evidence>
<dbReference type="GO" id="GO:0005783">
    <property type="term" value="C:endoplasmic reticulum"/>
    <property type="evidence" value="ECO:0007669"/>
    <property type="project" value="UniProtKB-SubCell"/>
</dbReference>
<evidence type="ECO:0000313" key="13">
    <source>
        <dbReference type="EMBL" id="CAI6364338.1"/>
    </source>
</evidence>
<accession>A0AAV0X8L4</accession>
<dbReference type="AlphaFoldDB" id="A0AAV0X8L4"/>
<evidence type="ECO:0000256" key="11">
    <source>
        <dbReference type="RuleBase" id="RU003718"/>
    </source>
</evidence>
<dbReference type="InterPro" id="IPR035595">
    <property type="entry name" value="UDP_glycos_trans_CS"/>
</dbReference>
<keyword evidence="6" id="KW-0256">Endoplasmic reticulum</keyword>
<keyword evidence="4 11" id="KW-0808">Transferase</keyword>
<dbReference type="EMBL" id="CARXXK010000003">
    <property type="protein sequence ID" value="CAI6364338.1"/>
    <property type="molecule type" value="Genomic_DNA"/>
</dbReference>
<evidence type="ECO:0000256" key="6">
    <source>
        <dbReference type="ARBA" id="ARBA00022824"/>
    </source>
</evidence>
<comment type="subcellular location">
    <subcellularLocation>
        <location evidence="10">Endomembrane system</location>
        <topology evidence="10">Single-pass type I membrane protein</topology>
    </subcellularLocation>
    <subcellularLocation>
        <location evidence="1">Endoplasmic reticulum</location>
    </subcellularLocation>
    <subcellularLocation>
        <location evidence="12">Membrane</location>
        <topology evidence="12">Single-pass membrane protein</topology>
    </subcellularLocation>
</comment>
<comment type="catalytic activity">
    <reaction evidence="12">
        <text>glucuronate acceptor + UDP-alpha-D-glucuronate = acceptor beta-D-glucuronoside + UDP + H(+)</text>
        <dbReference type="Rhea" id="RHEA:21032"/>
        <dbReference type="ChEBI" id="CHEBI:15378"/>
        <dbReference type="ChEBI" id="CHEBI:58052"/>
        <dbReference type="ChEBI" id="CHEBI:58223"/>
        <dbReference type="ChEBI" id="CHEBI:132367"/>
        <dbReference type="ChEBI" id="CHEBI:132368"/>
        <dbReference type="EC" id="2.4.1.17"/>
    </reaction>
</comment>
<keyword evidence="8 12" id="KW-0472">Membrane</keyword>
<dbReference type="Pfam" id="PF00201">
    <property type="entry name" value="UDPGT"/>
    <property type="match status" value="1"/>
</dbReference>
<evidence type="ECO:0000256" key="1">
    <source>
        <dbReference type="ARBA" id="ARBA00004240"/>
    </source>
</evidence>
<keyword evidence="7 12" id="KW-1133">Transmembrane helix</keyword>
<dbReference type="EC" id="2.4.1.17" evidence="12"/>
<evidence type="ECO:0000256" key="9">
    <source>
        <dbReference type="ARBA" id="ARBA00023180"/>
    </source>
</evidence>
<dbReference type="Gene3D" id="3.40.50.2000">
    <property type="entry name" value="Glycogen Phosphorylase B"/>
    <property type="match status" value="2"/>
</dbReference>
<evidence type="ECO:0000256" key="5">
    <source>
        <dbReference type="ARBA" id="ARBA00022692"/>
    </source>
</evidence>
<organism evidence="13 14">
    <name type="scientific">Macrosiphum euphorbiae</name>
    <name type="common">potato aphid</name>
    <dbReference type="NCBI Taxonomy" id="13131"/>
    <lineage>
        <taxon>Eukaryota</taxon>
        <taxon>Metazoa</taxon>
        <taxon>Ecdysozoa</taxon>
        <taxon>Arthropoda</taxon>
        <taxon>Hexapoda</taxon>
        <taxon>Insecta</taxon>
        <taxon>Pterygota</taxon>
        <taxon>Neoptera</taxon>
        <taxon>Paraneoptera</taxon>
        <taxon>Hemiptera</taxon>
        <taxon>Sternorrhyncha</taxon>
        <taxon>Aphidomorpha</taxon>
        <taxon>Aphidoidea</taxon>
        <taxon>Aphididae</taxon>
        <taxon>Macrosiphini</taxon>
        <taxon>Macrosiphum</taxon>
    </lineage>
</organism>
<dbReference type="FunFam" id="3.40.50.2000:FF:000050">
    <property type="entry name" value="UDP-glucuronosyltransferase"/>
    <property type="match status" value="1"/>
</dbReference>